<evidence type="ECO:0000256" key="1">
    <source>
        <dbReference type="SAM" id="MobiDB-lite"/>
    </source>
</evidence>
<dbReference type="EMBL" id="BAAAID010000029">
    <property type="protein sequence ID" value="GAA0935945.1"/>
    <property type="molecule type" value="Genomic_DNA"/>
</dbReference>
<accession>A0ABN1Q155</accession>
<keyword evidence="3" id="KW-1185">Reference proteome</keyword>
<dbReference type="Proteomes" id="UP001500418">
    <property type="component" value="Unassembled WGS sequence"/>
</dbReference>
<comment type="caution">
    <text evidence="2">The sequence shown here is derived from an EMBL/GenBank/DDBJ whole genome shotgun (WGS) entry which is preliminary data.</text>
</comment>
<organism evidence="2 3">
    <name type="scientific">Streptomyces rhizosphaericus</name>
    <dbReference type="NCBI Taxonomy" id="114699"/>
    <lineage>
        <taxon>Bacteria</taxon>
        <taxon>Bacillati</taxon>
        <taxon>Actinomycetota</taxon>
        <taxon>Actinomycetes</taxon>
        <taxon>Kitasatosporales</taxon>
        <taxon>Streptomycetaceae</taxon>
        <taxon>Streptomyces</taxon>
        <taxon>Streptomyces violaceusniger group</taxon>
    </lineage>
</organism>
<evidence type="ECO:0000313" key="3">
    <source>
        <dbReference type="Proteomes" id="UP001500418"/>
    </source>
</evidence>
<gene>
    <name evidence="2" type="ORF">GCM10009575_046690</name>
</gene>
<reference evidence="2 3" key="1">
    <citation type="journal article" date="2019" name="Int. J. Syst. Evol. Microbiol.">
        <title>The Global Catalogue of Microorganisms (GCM) 10K type strain sequencing project: providing services to taxonomists for standard genome sequencing and annotation.</title>
        <authorList>
            <consortium name="The Broad Institute Genomics Platform"/>
            <consortium name="The Broad Institute Genome Sequencing Center for Infectious Disease"/>
            <person name="Wu L."/>
            <person name="Ma J."/>
        </authorList>
    </citation>
    <scope>NUCLEOTIDE SEQUENCE [LARGE SCALE GENOMIC DNA]</scope>
    <source>
        <strain evidence="2 3">JCM 11444</strain>
    </source>
</reference>
<evidence type="ECO:0000313" key="2">
    <source>
        <dbReference type="EMBL" id="GAA0935945.1"/>
    </source>
</evidence>
<feature type="region of interest" description="Disordered" evidence="1">
    <location>
        <begin position="1"/>
        <end position="20"/>
    </location>
</feature>
<sequence length="49" mass="5450">MTFSNGDQAATWQRGPGTVPDSHYRWTGYFLCTGPDSNHPACDLLRAIH</sequence>
<proteinExistence type="predicted"/>
<name>A0ABN1Q155_9ACTN</name>
<protein>
    <submittedName>
        <fullName evidence="2">Uncharacterized protein</fullName>
    </submittedName>
</protein>
<feature type="compositionally biased region" description="Polar residues" evidence="1">
    <location>
        <begin position="1"/>
        <end position="11"/>
    </location>
</feature>